<sequence>MSEVPSTSGATSTPGGTQPEKLYLDEVTGEMVSKSEIKRRTKQREKDAKKATQAPKPEAVKKETSDEAAEDSLNPNQYFEIRSKAVKKLQAEGKSPYPHKFNVSMSIPAFMEKYSYLQAGERAQDVVSVSGRIHNKRSSGAKLRFL</sequence>
<protein>
    <submittedName>
        <fullName evidence="1">Lysyl-tRNA synthetase</fullName>
        <ecNumber evidence="1">6.1.1.6</ecNumber>
    </submittedName>
</protein>
<dbReference type="EC" id="6.1.1.6" evidence="1"/>
<dbReference type="EMBL" id="QTSX02005054">
    <property type="protein sequence ID" value="KAJ9061595.1"/>
    <property type="molecule type" value="Genomic_DNA"/>
</dbReference>
<keyword evidence="1" id="KW-0436">Ligase</keyword>
<reference evidence="1" key="1">
    <citation type="submission" date="2022-04" db="EMBL/GenBank/DDBJ databases">
        <title>Genome of the entomopathogenic fungus Entomophthora muscae.</title>
        <authorList>
            <person name="Elya C."/>
            <person name="Lovett B.R."/>
            <person name="Lee E."/>
            <person name="Macias A.M."/>
            <person name="Hajek A.E."/>
            <person name="De Bivort B.L."/>
            <person name="Kasson M.T."/>
            <person name="De Fine Licht H.H."/>
            <person name="Stajich J.E."/>
        </authorList>
    </citation>
    <scope>NUCLEOTIDE SEQUENCE</scope>
    <source>
        <strain evidence="1">Berkeley</strain>
    </source>
</reference>
<name>A0ACC2SH24_9FUNG</name>
<gene>
    <name evidence="1" type="primary">KRS1_1</name>
    <name evidence="1" type="ORF">DSO57_1018912</name>
</gene>
<proteinExistence type="predicted"/>
<dbReference type="Proteomes" id="UP001165960">
    <property type="component" value="Unassembled WGS sequence"/>
</dbReference>
<organism evidence="1 2">
    <name type="scientific">Entomophthora muscae</name>
    <dbReference type="NCBI Taxonomy" id="34485"/>
    <lineage>
        <taxon>Eukaryota</taxon>
        <taxon>Fungi</taxon>
        <taxon>Fungi incertae sedis</taxon>
        <taxon>Zoopagomycota</taxon>
        <taxon>Entomophthoromycotina</taxon>
        <taxon>Entomophthoromycetes</taxon>
        <taxon>Entomophthorales</taxon>
        <taxon>Entomophthoraceae</taxon>
        <taxon>Entomophthora</taxon>
    </lineage>
</organism>
<accession>A0ACC2SH24</accession>
<evidence type="ECO:0000313" key="2">
    <source>
        <dbReference type="Proteomes" id="UP001165960"/>
    </source>
</evidence>
<comment type="caution">
    <text evidence="1">The sequence shown here is derived from an EMBL/GenBank/DDBJ whole genome shotgun (WGS) entry which is preliminary data.</text>
</comment>
<keyword evidence="2" id="KW-1185">Reference proteome</keyword>
<evidence type="ECO:0000313" key="1">
    <source>
        <dbReference type="EMBL" id="KAJ9061595.1"/>
    </source>
</evidence>